<evidence type="ECO:0000313" key="2">
    <source>
        <dbReference type="EMBL" id="EKM84286.1"/>
    </source>
</evidence>
<evidence type="ECO:0008006" key="4">
    <source>
        <dbReference type="Google" id="ProtNLM"/>
    </source>
</evidence>
<dbReference type="KEGG" id="abp:AGABI1DRAFT124609"/>
<evidence type="ECO:0000313" key="3">
    <source>
        <dbReference type="Proteomes" id="UP000008493"/>
    </source>
</evidence>
<feature type="compositionally biased region" description="Basic and acidic residues" evidence="1">
    <location>
        <begin position="70"/>
        <end position="79"/>
    </location>
</feature>
<feature type="region of interest" description="Disordered" evidence="1">
    <location>
        <begin position="1"/>
        <end position="26"/>
    </location>
</feature>
<dbReference type="OrthoDB" id="2553859at2759"/>
<dbReference type="eggNOG" id="ENOG502SVYA">
    <property type="taxonomic scope" value="Eukaryota"/>
</dbReference>
<dbReference type="InParanoid" id="K5X8N2"/>
<gene>
    <name evidence="2" type="ORF">AGABI1DRAFT_124609</name>
</gene>
<protein>
    <recommendedName>
        <fullName evidence="4">EKC/KEOPS complex subunit GON7</fullName>
    </recommendedName>
</protein>
<organism evidence="2 3">
    <name type="scientific">Agaricus bisporus var. burnettii (strain JB137-S8 / ATCC MYA-4627 / FGSC 10392)</name>
    <name type="common">White button mushroom</name>
    <dbReference type="NCBI Taxonomy" id="597362"/>
    <lineage>
        <taxon>Eukaryota</taxon>
        <taxon>Fungi</taxon>
        <taxon>Dikarya</taxon>
        <taxon>Basidiomycota</taxon>
        <taxon>Agaricomycotina</taxon>
        <taxon>Agaricomycetes</taxon>
        <taxon>Agaricomycetidae</taxon>
        <taxon>Agaricales</taxon>
        <taxon>Agaricineae</taxon>
        <taxon>Agaricaceae</taxon>
        <taxon>Agaricus</taxon>
    </lineage>
</organism>
<dbReference type="Proteomes" id="UP000008493">
    <property type="component" value="Unassembled WGS sequence"/>
</dbReference>
<dbReference type="HOGENOM" id="CLU_148177_1_0_1"/>
<accession>K5X8N2</accession>
<proteinExistence type="predicted"/>
<keyword evidence="3" id="KW-1185">Reference proteome</keyword>
<evidence type="ECO:0000256" key="1">
    <source>
        <dbReference type="SAM" id="MobiDB-lite"/>
    </source>
</evidence>
<dbReference type="OMA" id="SSITIMY"/>
<dbReference type="EMBL" id="JH971385">
    <property type="protein sequence ID" value="EKM84286.1"/>
    <property type="molecule type" value="Genomic_DNA"/>
</dbReference>
<feature type="region of interest" description="Disordered" evidence="1">
    <location>
        <begin position="70"/>
        <end position="99"/>
    </location>
</feature>
<name>K5X8N2_AGABU</name>
<dbReference type="AlphaFoldDB" id="K5X8N2"/>
<dbReference type="RefSeq" id="XP_007325913.1">
    <property type="nucleotide sequence ID" value="XM_007325851.1"/>
</dbReference>
<sequence>MSSSITITYNLKPPAGIQSNGLNPSAVHEFNIPVSPNDGQKRYYTALEAAIIKAKDQVGNELTAWRDAVGKAELTKEPKNSNSEEGDEEEEEEDNLTIR</sequence>
<dbReference type="GeneID" id="18826167"/>
<reference evidence="3" key="1">
    <citation type="journal article" date="2012" name="Proc. Natl. Acad. Sci. U.S.A.">
        <title>Genome sequence of the button mushroom Agaricus bisporus reveals mechanisms governing adaptation to a humic-rich ecological niche.</title>
        <authorList>
            <person name="Morin E."/>
            <person name="Kohler A."/>
            <person name="Baker A.R."/>
            <person name="Foulongne-Oriol M."/>
            <person name="Lombard V."/>
            <person name="Nagy L.G."/>
            <person name="Ohm R.A."/>
            <person name="Patyshakuliyeva A."/>
            <person name="Brun A."/>
            <person name="Aerts A.L."/>
            <person name="Bailey A.M."/>
            <person name="Billette C."/>
            <person name="Coutinho P.M."/>
            <person name="Deakin G."/>
            <person name="Doddapaneni H."/>
            <person name="Floudas D."/>
            <person name="Grimwood J."/>
            <person name="Hilden K."/>
            <person name="Kuees U."/>
            <person name="LaButti K.M."/>
            <person name="Lapidus A."/>
            <person name="Lindquist E.A."/>
            <person name="Lucas S.M."/>
            <person name="Murat C."/>
            <person name="Riley R.W."/>
            <person name="Salamov A.A."/>
            <person name="Schmutz J."/>
            <person name="Subramanian V."/>
            <person name="Woesten H.A.B."/>
            <person name="Xu J."/>
            <person name="Eastwood D.C."/>
            <person name="Foster G.D."/>
            <person name="Sonnenberg A.S."/>
            <person name="Cullen D."/>
            <person name="de Vries R.P."/>
            <person name="Lundell T."/>
            <person name="Hibbett D.S."/>
            <person name="Henrissat B."/>
            <person name="Burton K.S."/>
            <person name="Kerrigan R.W."/>
            <person name="Challen M.P."/>
            <person name="Grigoriev I.V."/>
            <person name="Martin F."/>
        </authorList>
    </citation>
    <scope>NUCLEOTIDE SEQUENCE [LARGE SCALE GENOMIC DNA]</scope>
    <source>
        <strain evidence="3">JB137-S8 / ATCC MYA-4627 / FGSC 10392</strain>
    </source>
</reference>
<feature type="compositionally biased region" description="Acidic residues" evidence="1">
    <location>
        <begin position="84"/>
        <end position="99"/>
    </location>
</feature>